<dbReference type="InterPro" id="IPR003010">
    <property type="entry name" value="C-N_Hydrolase"/>
</dbReference>
<sequence length="474" mass="52388">MVSFVLAIVSGIVLSGSFAPLNWWFLAPVSVAIFLYAVTKTRNPFRVAFLFALVFNFFTLKWTGTYVGIFPVLFLVLLQSLFYIPLGFVSYKRERYSRVWLILPIWLLADEVRSIVPFGGFGWNRLAFSQAEAPYIGIASLLGDTGLGFLAIAMGIALYLLCARAQLFSVALILFSTTMFIVIQTPVSVQGSASVLGVQGNVPRLGLDFNSQAQEVFKYHVSETKIALKQISEKPDAIIWPENSVDVDPFINIQVGQQISDLAKSNATPIIVGAVLQSNQGPKNASILWNAQGAIDSIYTKRVLTPFGEYIPIRSLAEKISPLTKEVVDFVPGKKIMVHKLGKILAAPVICYEIIDDSAVQSILRESNFLLVQTNNATFASSAQSFQQLNISRIRAVENNRWALSISTTGISAIIDNYGNIQDITGQNTPAFVFDEIKLISERSLANRLGSWSSVVLILFSTLIYARKRVKHEK</sequence>
<feature type="transmembrane region" description="Helical" evidence="8">
    <location>
        <begin position="69"/>
        <end position="89"/>
    </location>
</feature>
<comment type="subcellular location">
    <subcellularLocation>
        <location evidence="1">Cell membrane</location>
        <topology evidence="1">Multi-pass membrane protein</topology>
    </subcellularLocation>
</comment>
<dbReference type="HAMAP" id="MF_01148">
    <property type="entry name" value="Lnt"/>
    <property type="match status" value="1"/>
</dbReference>
<protein>
    <submittedName>
        <fullName evidence="10">Unannotated protein</fullName>
    </submittedName>
</protein>
<keyword evidence="7" id="KW-0012">Acyltransferase</keyword>
<dbReference type="EMBL" id="CAEZZI010000037">
    <property type="protein sequence ID" value="CAB4753703.1"/>
    <property type="molecule type" value="Genomic_DNA"/>
</dbReference>
<keyword evidence="2" id="KW-1003">Cell membrane</keyword>
<feature type="domain" description="CN hydrolase" evidence="9">
    <location>
        <begin position="198"/>
        <end position="439"/>
    </location>
</feature>
<dbReference type="Gene3D" id="3.60.110.10">
    <property type="entry name" value="Carbon-nitrogen hydrolase"/>
    <property type="match status" value="1"/>
</dbReference>
<feature type="transmembrane region" description="Helical" evidence="8">
    <location>
        <begin position="101"/>
        <end position="123"/>
    </location>
</feature>
<dbReference type="InterPro" id="IPR045378">
    <property type="entry name" value="LNT_N"/>
</dbReference>
<evidence type="ECO:0000256" key="2">
    <source>
        <dbReference type="ARBA" id="ARBA00022475"/>
    </source>
</evidence>
<dbReference type="GO" id="GO:0016410">
    <property type="term" value="F:N-acyltransferase activity"/>
    <property type="evidence" value="ECO:0007669"/>
    <property type="project" value="InterPro"/>
</dbReference>
<dbReference type="Pfam" id="PF00795">
    <property type="entry name" value="CN_hydrolase"/>
    <property type="match status" value="1"/>
</dbReference>
<keyword evidence="4 8" id="KW-0812">Transmembrane</keyword>
<dbReference type="PROSITE" id="PS50263">
    <property type="entry name" value="CN_HYDROLASE"/>
    <property type="match status" value="1"/>
</dbReference>
<organism evidence="10">
    <name type="scientific">freshwater metagenome</name>
    <dbReference type="NCBI Taxonomy" id="449393"/>
    <lineage>
        <taxon>unclassified sequences</taxon>
        <taxon>metagenomes</taxon>
        <taxon>ecological metagenomes</taxon>
    </lineage>
</organism>
<feature type="transmembrane region" description="Helical" evidence="8">
    <location>
        <begin position="167"/>
        <end position="187"/>
    </location>
</feature>
<evidence type="ECO:0000256" key="1">
    <source>
        <dbReference type="ARBA" id="ARBA00004651"/>
    </source>
</evidence>
<keyword evidence="6 8" id="KW-0472">Membrane</keyword>
<keyword evidence="3" id="KW-0808">Transferase</keyword>
<accession>A0A6J6U557</accession>
<proteinExistence type="inferred from homology"/>
<evidence type="ECO:0000256" key="3">
    <source>
        <dbReference type="ARBA" id="ARBA00022679"/>
    </source>
</evidence>
<feature type="transmembrane region" description="Helical" evidence="8">
    <location>
        <begin position="449"/>
        <end position="466"/>
    </location>
</feature>
<dbReference type="SUPFAM" id="SSF56317">
    <property type="entry name" value="Carbon-nitrogen hydrolase"/>
    <property type="match status" value="1"/>
</dbReference>
<feature type="transmembrane region" description="Helical" evidence="8">
    <location>
        <begin position="45"/>
        <end position="63"/>
    </location>
</feature>
<evidence type="ECO:0000256" key="8">
    <source>
        <dbReference type="SAM" id="Phobius"/>
    </source>
</evidence>
<dbReference type="NCBIfam" id="TIGR00546">
    <property type="entry name" value="lnt"/>
    <property type="match status" value="1"/>
</dbReference>
<dbReference type="GO" id="GO:0005886">
    <property type="term" value="C:plasma membrane"/>
    <property type="evidence" value="ECO:0007669"/>
    <property type="project" value="UniProtKB-SubCell"/>
</dbReference>
<name>A0A6J6U557_9ZZZZ</name>
<dbReference type="Pfam" id="PF20154">
    <property type="entry name" value="LNT_N"/>
    <property type="match status" value="1"/>
</dbReference>
<dbReference type="GO" id="GO:0042158">
    <property type="term" value="P:lipoprotein biosynthetic process"/>
    <property type="evidence" value="ECO:0007669"/>
    <property type="project" value="InterPro"/>
</dbReference>
<evidence type="ECO:0000256" key="5">
    <source>
        <dbReference type="ARBA" id="ARBA00022989"/>
    </source>
</evidence>
<dbReference type="PANTHER" id="PTHR38686:SF1">
    <property type="entry name" value="APOLIPOPROTEIN N-ACYLTRANSFERASE"/>
    <property type="match status" value="1"/>
</dbReference>
<evidence type="ECO:0000256" key="6">
    <source>
        <dbReference type="ARBA" id="ARBA00023136"/>
    </source>
</evidence>
<reference evidence="10" key="1">
    <citation type="submission" date="2020-05" db="EMBL/GenBank/DDBJ databases">
        <authorList>
            <person name="Chiriac C."/>
            <person name="Salcher M."/>
            <person name="Ghai R."/>
            <person name="Kavagutti S V."/>
        </authorList>
    </citation>
    <scope>NUCLEOTIDE SEQUENCE</scope>
</reference>
<keyword evidence="5 8" id="KW-1133">Transmembrane helix</keyword>
<dbReference type="PANTHER" id="PTHR38686">
    <property type="entry name" value="APOLIPOPROTEIN N-ACYLTRANSFERASE"/>
    <property type="match status" value="1"/>
</dbReference>
<evidence type="ECO:0000256" key="4">
    <source>
        <dbReference type="ARBA" id="ARBA00022692"/>
    </source>
</evidence>
<dbReference type="AlphaFoldDB" id="A0A6J6U557"/>
<dbReference type="CDD" id="cd07571">
    <property type="entry name" value="ALP_N-acyl_transferase"/>
    <property type="match status" value="1"/>
</dbReference>
<evidence type="ECO:0000313" key="10">
    <source>
        <dbReference type="EMBL" id="CAB4753703.1"/>
    </source>
</evidence>
<evidence type="ECO:0000256" key="7">
    <source>
        <dbReference type="ARBA" id="ARBA00023315"/>
    </source>
</evidence>
<gene>
    <name evidence="10" type="ORF">UFOPK2842_00519</name>
</gene>
<feature type="transmembrane region" description="Helical" evidence="8">
    <location>
        <begin position="135"/>
        <end position="160"/>
    </location>
</feature>
<evidence type="ECO:0000259" key="9">
    <source>
        <dbReference type="PROSITE" id="PS50263"/>
    </source>
</evidence>
<dbReference type="InterPro" id="IPR036526">
    <property type="entry name" value="C-N_Hydrolase_sf"/>
</dbReference>
<dbReference type="InterPro" id="IPR004563">
    <property type="entry name" value="Apolipo_AcylTrfase"/>
</dbReference>